<dbReference type="InterPro" id="IPR002938">
    <property type="entry name" value="FAD-bd"/>
</dbReference>
<dbReference type="EMBL" id="JAGPUO010000027">
    <property type="protein sequence ID" value="KAG5655695.1"/>
    <property type="molecule type" value="Genomic_DNA"/>
</dbReference>
<dbReference type="PANTHER" id="PTHR47178">
    <property type="entry name" value="MONOOXYGENASE, FAD-BINDING"/>
    <property type="match status" value="1"/>
</dbReference>
<evidence type="ECO:0000256" key="6">
    <source>
        <dbReference type="SAM" id="MobiDB-lite"/>
    </source>
</evidence>
<evidence type="ECO:0000256" key="4">
    <source>
        <dbReference type="ARBA" id="ARBA00023002"/>
    </source>
</evidence>
<sequence>MSTNDALSSIGKQITSQHTQNRKATSQPMEPLKVIIIGGGLAGACLANGLINNSNGQVDVSVFERDEEGSDKGGYQIRLGAHALIGFKACLTDKQYADLLLCFGKSGGVVSSAPCIFSPSDLKVLIDLSKAPVYEKSAPIARLRLRNFLQAPLRQLNVIEYGKKFVRYEVLENSNIRVHFQDNSHQDCDVLLSAEGSGSRMNKQIGLDNILTKVRPGHGGLLGKCHLPWHVLQSLPRQLLEKGTIYTGNSKAMVFAAVYLPESLSSIKQTTDNKDTDDELKPKNYDEEEASLFLGMSWTTGPSSSEIPEIKDKKALMHQKLTEAGFHPDFSSLVDAVDNEALMITPWRYAKSDTPVNWRQLLVAKDENKSNPDIANPRVWLIGDSIHPMLPSRGMGANNAIHDTADALQPLLALAKLKNSDGVVRDDQVSTRLAVYEKAMIPRAFAWVKKSTDQQLPDLESFKGRGLIFLLRVVLFAVNVFVNCLKLFGWKPKDDAPELP</sequence>
<accession>A0A9P7KP85</accession>
<evidence type="ECO:0000313" key="10">
    <source>
        <dbReference type="Proteomes" id="UP000782241"/>
    </source>
</evidence>
<evidence type="ECO:0000313" key="9">
    <source>
        <dbReference type="EMBL" id="KAG5655695.1"/>
    </source>
</evidence>
<dbReference type="SUPFAM" id="SSF51905">
    <property type="entry name" value="FAD/NAD(P)-binding domain"/>
    <property type="match status" value="1"/>
</dbReference>
<evidence type="ECO:0000256" key="2">
    <source>
        <dbReference type="ARBA" id="ARBA00022630"/>
    </source>
</evidence>
<dbReference type="Gene3D" id="3.50.50.60">
    <property type="entry name" value="FAD/NAD(P)-binding domain"/>
    <property type="match status" value="1"/>
</dbReference>
<dbReference type="InterPro" id="IPR036188">
    <property type="entry name" value="FAD/NAD-bd_sf"/>
</dbReference>
<dbReference type="GO" id="GO:0004497">
    <property type="term" value="F:monooxygenase activity"/>
    <property type="evidence" value="ECO:0007669"/>
    <property type="project" value="UniProtKB-KW"/>
</dbReference>
<dbReference type="PRINTS" id="PR00420">
    <property type="entry name" value="RNGMNOXGNASE"/>
</dbReference>
<dbReference type="GO" id="GO:0071949">
    <property type="term" value="F:FAD binding"/>
    <property type="evidence" value="ECO:0007669"/>
    <property type="project" value="InterPro"/>
</dbReference>
<organism evidence="9 10">
    <name type="scientific">Fusarium avenaceum</name>
    <dbReference type="NCBI Taxonomy" id="40199"/>
    <lineage>
        <taxon>Eukaryota</taxon>
        <taxon>Fungi</taxon>
        <taxon>Dikarya</taxon>
        <taxon>Ascomycota</taxon>
        <taxon>Pezizomycotina</taxon>
        <taxon>Sordariomycetes</taxon>
        <taxon>Hypocreomycetidae</taxon>
        <taxon>Hypocreales</taxon>
        <taxon>Nectriaceae</taxon>
        <taxon>Fusarium</taxon>
        <taxon>Fusarium tricinctum species complex</taxon>
    </lineage>
</organism>
<keyword evidence="2" id="KW-0285">Flavoprotein</keyword>
<keyword evidence="7" id="KW-0812">Transmembrane</keyword>
<name>A0A9P7KP85_9HYPO</name>
<evidence type="ECO:0000256" key="5">
    <source>
        <dbReference type="ARBA" id="ARBA00023033"/>
    </source>
</evidence>
<keyword evidence="4" id="KW-0560">Oxidoreductase</keyword>
<evidence type="ECO:0000256" key="3">
    <source>
        <dbReference type="ARBA" id="ARBA00022827"/>
    </source>
</evidence>
<keyword evidence="5" id="KW-0503">Monooxygenase</keyword>
<comment type="cofactor">
    <cofactor evidence="1">
        <name>FAD</name>
        <dbReference type="ChEBI" id="CHEBI:57692"/>
    </cofactor>
</comment>
<feature type="region of interest" description="Disordered" evidence="6">
    <location>
        <begin position="1"/>
        <end position="27"/>
    </location>
</feature>
<evidence type="ECO:0000256" key="7">
    <source>
        <dbReference type="SAM" id="Phobius"/>
    </source>
</evidence>
<feature type="domain" description="FAD-binding" evidence="8">
    <location>
        <begin position="355"/>
        <end position="414"/>
    </location>
</feature>
<evidence type="ECO:0000256" key="1">
    <source>
        <dbReference type="ARBA" id="ARBA00001974"/>
    </source>
</evidence>
<feature type="transmembrane region" description="Helical" evidence="7">
    <location>
        <begin position="466"/>
        <end position="485"/>
    </location>
</feature>
<dbReference type="AlphaFoldDB" id="A0A9P7KP85"/>
<evidence type="ECO:0000259" key="8">
    <source>
        <dbReference type="Pfam" id="PF01494"/>
    </source>
</evidence>
<comment type="caution">
    <text evidence="9">The sequence shown here is derived from an EMBL/GenBank/DDBJ whole genome shotgun (WGS) entry which is preliminary data.</text>
</comment>
<dbReference type="PANTHER" id="PTHR47178:SF6">
    <property type="entry name" value="FAD-BINDING DOMAIN-CONTAINING PROTEIN"/>
    <property type="match status" value="1"/>
</dbReference>
<proteinExistence type="predicted"/>
<reference evidence="9" key="1">
    <citation type="submission" date="2021-04" db="EMBL/GenBank/DDBJ databases">
        <title>Draft genome of Fusarium avenaceum strain F156N33, isolated from an atmospheric sample in Virginia.</title>
        <authorList>
            <person name="Yang S."/>
            <person name="Vinatzer B.A."/>
            <person name="Coleman J."/>
        </authorList>
    </citation>
    <scope>NUCLEOTIDE SEQUENCE</scope>
    <source>
        <strain evidence="9">F156N33</strain>
    </source>
</reference>
<keyword evidence="3" id="KW-0274">FAD</keyword>
<dbReference type="Proteomes" id="UP000782241">
    <property type="component" value="Unassembled WGS sequence"/>
</dbReference>
<keyword evidence="7" id="KW-1133">Transmembrane helix</keyword>
<protein>
    <recommendedName>
        <fullName evidence="8">FAD-binding domain-containing protein</fullName>
    </recommendedName>
</protein>
<keyword evidence="7" id="KW-0472">Membrane</keyword>
<dbReference type="Pfam" id="PF01494">
    <property type="entry name" value="FAD_binding_3"/>
    <property type="match status" value="1"/>
</dbReference>
<keyword evidence="10" id="KW-1185">Reference proteome</keyword>
<gene>
    <name evidence="9" type="ORF">KAF25_009194</name>
</gene>